<reference evidence="2" key="1">
    <citation type="submission" date="2022-12" db="EMBL/GenBank/DDBJ databases">
        <authorList>
            <person name="Alioto T."/>
            <person name="Alioto T."/>
            <person name="Gomez Garrido J."/>
        </authorList>
    </citation>
    <scope>NUCLEOTIDE SEQUENCE</scope>
</reference>
<feature type="region of interest" description="Disordered" evidence="1">
    <location>
        <begin position="1"/>
        <end position="135"/>
    </location>
</feature>
<name>A0AA35JQW8_9SAUR</name>
<proteinExistence type="predicted"/>
<feature type="compositionally biased region" description="Low complexity" evidence="1">
    <location>
        <begin position="30"/>
        <end position="45"/>
    </location>
</feature>
<evidence type="ECO:0000313" key="2">
    <source>
        <dbReference type="EMBL" id="CAI5764070.1"/>
    </source>
</evidence>
<protein>
    <submittedName>
        <fullName evidence="2">Uncharacterized protein</fullName>
    </submittedName>
</protein>
<feature type="compositionally biased region" description="Basic and acidic residues" evidence="1">
    <location>
        <begin position="70"/>
        <end position="81"/>
    </location>
</feature>
<dbReference type="AlphaFoldDB" id="A0AA35JQW8"/>
<feature type="compositionally biased region" description="Basic and acidic residues" evidence="1">
    <location>
        <begin position="90"/>
        <end position="102"/>
    </location>
</feature>
<accession>A0AA35JQW8</accession>
<keyword evidence="3" id="KW-1185">Reference proteome</keyword>
<sequence length="135" mass="14310">MLRFLGDSPAPSGSVKGSGKMAGEVKWHLAKSSLKSSQKLGGASSRRSGCLRSCPRNSPPHFPESAAGSREWKPDSTRSRSAEPGLLVRRGGETGRSGSERLHRSRPQGKQAGRPAGVRKSARPPAPRLDCSPTL</sequence>
<organism evidence="2 3">
    <name type="scientific">Podarcis lilfordi</name>
    <name type="common">Lilford's wall lizard</name>
    <dbReference type="NCBI Taxonomy" id="74358"/>
    <lineage>
        <taxon>Eukaryota</taxon>
        <taxon>Metazoa</taxon>
        <taxon>Chordata</taxon>
        <taxon>Craniata</taxon>
        <taxon>Vertebrata</taxon>
        <taxon>Euteleostomi</taxon>
        <taxon>Lepidosauria</taxon>
        <taxon>Squamata</taxon>
        <taxon>Bifurcata</taxon>
        <taxon>Unidentata</taxon>
        <taxon>Episquamata</taxon>
        <taxon>Laterata</taxon>
        <taxon>Lacertibaenia</taxon>
        <taxon>Lacertidae</taxon>
        <taxon>Podarcis</taxon>
    </lineage>
</organism>
<evidence type="ECO:0000256" key="1">
    <source>
        <dbReference type="SAM" id="MobiDB-lite"/>
    </source>
</evidence>
<dbReference type="Proteomes" id="UP001178461">
    <property type="component" value="Chromosome 1"/>
</dbReference>
<dbReference type="EMBL" id="OX395126">
    <property type="protein sequence ID" value="CAI5764070.1"/>
    <property type="molecule type" value="Genomic_DNA"/>
</dbReference>
<evidence type="ECO:0000313" key="3">
    <source>
        <dbReference type="Proteomes" id="UP001178461"/>
    </source>
</evidence>
<gene>
    <name evidence="2" type="ORF">PODLI_1B030885</name>
</gene>